<evidence type="ECO:0000256" key="1">
    <source>
        <dbReference type="SAM" id="MobiDB-lite"/>
    </source>
</evidence>
<organism evidence="2 3">
    <name type="scientific">Methylobacterium oryzae CBMB20</name>
    <dbReference type="NCBI Taxonomy" id="693986"/>
    <lineage>
        <taxon>Bacteria</taxon>
        <taxon>Pseudomonadati</taxon>
        <taxon>Pseudomonadota</taxon>
        <taxon>Alphaproteobacteria</taxon>
        <taxon>Hyphomicrobiales</taxon>
        <taxon>Methylobacteriaceae</taxon>
        <taxon>Methylobacterium</taxon>
    </lineage>
</organism>
<feature type="region of interest" description="Disordered" evidence="1">
    <location>
        <begin position="1"/>
        <end position="32"/>
    </location>
</feature>
<reference evidence="2 3" key="1">
    <citation type="journal article" date="2014" name="PLoS ONE">
        <title>Genome Information of Methylobacterium oryzae, a Plant-Probiotic Methylotroph in the Phyllosphere.</title>
        <authorList>
            <person name="Kwak M.J."/>
            <person name="Jeong H."/>
            <person name="Madhaiyan M."/>
            <person name="Lee Y."/>
            <person name="Sa T.M."/>
            <person name="Oh T.K."/>
            <person name="Kim J.F."/>
        </authorList>
    </citation>
    <scope>NUCLEOTIDE SEQUENCE [LARGE SCALE GENOMIC DNA]</scope>
    <source>
        <strain evidence="2 3">CBMB20</strain>
    </source>
</reference>
<dbReference type="Proteomes" id="UP000029492">
    <property type="component" value="Chromosome"/>
</dbReference>
<sequence>MGPKAPDPGGSFGDAAPEDNPFDHRARPPESATGRLLQRIAEALAIPAATLYGPRAAERDDGGAERRADEAEALLSAFRRIEDPELRHRLLDLVRNLAERRASARP</sequence>
<gene>
    <name evidence="2" type="ORF">MOC_4906</name>
</gene>
<dbReference type="eggNOG" id="ENOG503001E">
    <property type="taxonomic scope" value="Bacteria"/>
</dbReference>
<evidence type="ECO:0000313" key="2">
    <source>
        <dbReference type="EMBL" id="AIQ92661.1"/>
    </source>
</evidence>
<dbReference type="AlphaFoldDB" id="A0A089NXJ1"/>
<protein>
    <submittedName>
        <fullName evidence="2">Protein of unassigned function</fullName>
    </submittedName>
</protein>
<accession>A0A089NXJ1</accession>
<dbReference type="KEGG" id="mor:MOC_4906"/>
<dbReference type="EMBL" id="CP003811">
    <property type="protein sequence ID" value="AIQ92661.1"/>
    <property type="molecule type" value="Genomic_DNA"/>
</dbReference>
<dbReference type="RefSeq" id="WP_043759544.1">
    <property type="nucleotide sequence ID" value="NZ_CP003811.1"/>
</dbReference>
<name>A0A089NXJ1_9HYPH</name>
<dbReference type="STRING" id="693986.MOC_4906"/>
<keyword evidence="3" id="KW-1185">Reference proteome</keyword>
<proteinExistence type="predicted"/>
<evidence type="ECO:0000313" key="3">
    <source>
        <dbReference type="Proteomes" id="UP000029492"/>
    </source>
</evidence>
<dbReference type="HOGENOM" id="CLU_2288240_0_0_5"/>